<dbReference type="Pfam" id="PF09784">
    <property type="entry name" value="L31"/>
    <property type="match status" value="1"/>
</dbReference>
<dbReference type="PANTHER" id="PTHR28271">
    <property type="entry name" value="54S RIBOSOMAL PROTEIN L31, MITOCHONDRIAL"/>
    <property type="match status" value="1"/>
</dbReference>
<dbReference type="OrthoDB" id="2332379at2759"/>
<comment type="subunit">
    <text evidence="1">Component of the mitochondrial large ribosomal subunit.</text>
</comment>
<dbReference type="PIRSF" id="PIRSF002216">
    <property type="entry name" value="MRPL31_prd"/>
    <property type="match status" value="1"/>
</dbReference>
<dbReference type="GO" id="GO:0003735">
    <property type="term" value="F:structural constituent of ribosome"/>
    <property type="evidence" value="ECO:0007669"/>
    <property type="project" value="UniProtKB-UniRule"/>
</dbReference>
<keyword evidence="1" id="KW-0496">Mitochondrion</keyword>
<proteinExistence type="predicted"/>
<keyword evidence="1" id="KW-0687">Ribonucleoprotein</keyword>
<accession>A0A1Y1ZSJ2</accession>
<evidence type="ECO:0000256" key="1">
    <source>
        <dbReference type="PIRNR" id="PIRNR002216"/>
    </source>
</evidence>
<name>A0A1Y1ZSJ2_9PLEO</name>
<organism evidence="2 3">
    <name type="scientific">Clohesyomyces aquaticus</name>
    <dbReference type="NCBI Taxonomy" id="1231657"/>
    <lineage>
        <taxon>Eukaryota</taxon>
        <taxon>Fungi</taxon>
        <taxon>Dikarya</taxon>
        <taxon>Ascomycota</taxon>
        <taxon>Pezizomycotina</taxon>
        <taxon>Dothideomycetes</taxon>
        <taxon>Pleosporomycetidae</taxon>
        <taxon>Pleosporales</taxon>
        <taxon>Lindgomycetaceae</taxon>
        <taxon>Clohesyomyces</taxon>
    </lineage>
</organism>
<sequence>MFGPFRLTNPLSGGLLWKIPWRLSRHQKYRQRNRLRHVDSVISTVEAALGRQSKTIRKVEMWKAEMPVEQEMLPKDKYTVFDRKVKRYRKGIHKVPKWTRVSQRLNPPGF</sequence>
<dbReference type="EMBL" id="MCFA01000046">
    <property type="protein sequence ID" value="ORY12977.1"/>
    <property type="molecule type" value="Genomic_DNA"/>
</dbReference>
<dbReference type="GO" id="GO:0005762">
    <property type="term" value="C:mitochondrial large ribosomal subunit"/>
    <property type="evidence" value="ECO:0007669"/>
    <property type="project" value="UniProtKB-UniRule"/>
</dbReference>
<evidence type="ECO:0000313" key="2">
    <source>
        <dbReference type="EMBL" id="ORY12977.1"/>
    </source>
</evidence>
<keyword evidence="1 2" id="KW-0689">Ribosomal protein</keyword>
<evidence type="ECO:0000313" key="3">
    <source>
        <dbReference type="Proteomes" id="UP000193144"/>
    </source>
</evidence>
<dbReference type="Proteomes" id="UP000193144">
    <property type="component" value="Unassembled WGS sequence"/>
</dbReference>
<protein>
    <recommendedName>
        <fullName evidence="1">Large ribosomal subunit protein mL60</fullName>
    </recommendedName>
</protein>
<dbReference type="GO" id="GO:0032543">
    <property type="term" value="P:mitochondrial translation"/>
    <property type="evidence" value="ECO:0007669"/>
    <property type="project" value="UniProtKB-UniRule"/>
</dbReference>
<dbReference type="InterPro" id="IPR016340">
    <property type="entry name" value="Ribosomal_mL60"/>
</dbReference>
<comment type="subcellular location">
    <subcellularLocation>
        <location evidence="1">Mitochondrion</location>
    </subcellularLocation>
</comment>
<dbReference type="PANTHER" id="PTHR28271:SF1">
    <property type="entry name" value="LARGE RIBOSOMAL SUBUNIT PROTEIN ML60"/>
    <property type="match status" value="1"/>
</dbReference>
<gene>
    <name evidence="2" type="ORF">BCR34DRAFT_562944</name>
</gene>
<dbReference type="AlphaFoldDB" id="A0A1Y1ZSJ2"/>
<keyword evidence="3" id="KW-1185">Reference proteome</keyword>
<comment type="caution">
    <text evidence="2">The sequence shown here is derived from an EMBL/GenBank/DDBJ whole genome shotgun (WGS) entry which is preliminary data.</text>
</comment>
<reference evidence="2 3" key="1">
    <citation type="submission" date="2016-07" db="EMBL/GenBank/DDBJ databases">
        <title>Pervasive Adenine N6-methylation of Active Genes in Fungi.</title>
        <authorList>
            <consortium name="DOE Joint Genome Institute"/>
            <person name="Mondo S.J."/>
            <person name="Dannebaum R.O."/>
            <person name="Kuo R.C."/>
            <person name="Labutti K."/>
            <person name="Haridas S."/>
            <person name="Kuo A."/>
            <person name="Salamov A."/>
            <person name="Ahrendt S.R."/>
            <person name="Lipzen A."/>
            <person name="Sullivan W."/>
            <person name="Andreopoulos W.B."/>
            <person name="Clum A."/>
            <person name="Lindquist E."/>
            <person name="Daum C."/>
            <person name="Ramamoorthy G.K."/>
            <person name="Gryganskyi A."/>
            <person name="Culley D."/>
            <person name="Magnuson J.K."/>
            <person name="James T.Y."/>
            <person name="O'Malley M.A."/>
            <person name="Stajich J.E."/>
            <person name="Spatafora J.W."/>
            <person name="Visel A."/>
            <person name="Grigoriev I.V."/>
        </authorList>
    </citation>
    <scope>NUCLEOTIDE SEQUENCE [LARGE SCALE GENOMIC DNA]</scope>
    <source>
        <strain evidence="2 3">CBS 115471</strain>
    </source>
</reference>